<dbReference type="InterPro" id="IPR007555">
    <property type="entry name" value="DUF499"/>
</dbReference>
<dbReference type="OrthoDB" id="9757917at2"/>
<accession>A0A6C2CAH2</accession>
<gene>
    <name evidence="2" type="ORF">ETQ85_24585</name>
</gene>
<keyword evidence="2" id="KW-0067">ATP-binding</keyword>
<dbReference type="EMBL" id="SDKK01000043">
    <property type="protein sequence ID" value="TYC51160.1"/>
    <property type="molecule type" value="Genomic_DNA"/>
</dbReference>
<organism evidence="2 3">
    <name type="scientific">Zoogloea oleivorans</name>
    <dbReference type="NCBI Taxonomy" id="1552750"/>
    <lineage>
        <taxon>Bacteria</taxon>
        <taxon>Pseudomonadati</taxon>
        <taxon>Pseudomonadota</taxon>
        <taxon>Betaproteobacteria</taxon>
        <taxon>Rhodocyclales</taxon>
        <taxon>Zoogloeaceae</taxon>
        <taxon>Zoogloea</taxon>
    </lineage>
</organism>
<reference evidence="2 3" key="1">
    <citation type="submission" date="2019-01" db="EMBL/GenBank/DDBJ databases">
        <title>Zoogloea oleivorans genome sequencing and assembly.</title>
        <authorList>
            <person name="Tancsics A."/>
            <person name="Farkas M."/>
            <person name="Kriszt B."/>
            <person name="Maroti G."/>
            <person name="Horvath B."/>
        </authorList>
    </citation>
    <scope>NUCLEOTIDE SEQUENCE [LARGE SCALE GENOMIC DNA]</scope>
    <source>
        <strain evidence="2 3">Buc</strain>
    </source>
</reference>
<evidence type="ECO:0000313" key="3">
    <source>
        <dbReference type="Proteomes" id="UP000389128"/>
    </source>
</evidence>
<dbReference type="Pfam" id="PF04465">
    <property type="entry name" value="DUF499"/>
    <property type="match status" value="1"/>
</dbReference>
<keyword evidence="3" id="KW-1185">Reference proteome</keyword>
<name>A0A6C2CAH2_9RHOO</name>
<proteinExistence type="predicted"/>
<dbReference type="RefSeq" id="WP_148581647.1">
    <property type="nucleotide sequence ID" value="NZ_SDKK01000043.1"/>
</dbReference>
<evidence type="ECO:0000313" key="2">
    <source>
        <dbReference type="EMBL" id="TYC51160.1"/>
    </source>
</evidence>
<feature type="region of interest" description="Disordered" evidence="1">
    <location>
        <begin position="829"/>
        <end position="868"/>
    </location>
</feature>
<dbReference type="GO" id="GO:0005524">
    <property type="term" value="F:ATP binding"/>
    <property type="evidence" value="ECO:0007669"/>
    <property type="project" value="UniProtKB-KW"/>
</dbReference>
<evidence type="ECO:0000256" key="1">
    <source>
        <dbReference type="SAM" id="MobiDB-lite"/>
    </source>
</evidence>
<feature type="compositionally biased region" description="Low complexity" evidence="1">
    <location>
        <begin position="831"/>
        <end position="846"/>
    </location>
</feature>
<dbReference type="Proteomes" id="UP000389128">
    <property type="component" value="Unassembled WGS sequence"/>
</dbReference>
<dbReference type="AlphaFoldDB" id="A0A6C2CAH2"/>
<keyword evidence="2" id="KW-0547">Nucleotide-binding</keyword>
<feature type="compositionally biased region" description="Basic and acidic residues" evidence="1">
    <location>
        <begin position="849"/>
        <end position="860"/>
    </location>
</feature>
<comment type="caution">
    <text evidence="2">The sequence shown here is derived from an EMBL/GenBank/DDBJ whole genome shotgun (WGS) entry which is preliminary data.</text>
</comment>
<protein>
    <submittedName>
        <fullName evidence="2">ATP-binding protein</fullName>
    </submittedName>
</protein>
<sequence>MTLKPWREIAVPHEDVLKGTFQQAEFAADLSRVHDGTATPEYQNPALFFQRTFITEGMRLLLDSVVKRLAGKGGDPVIQLQTAFGGGKTHTMLAVYHLAKGEAVASDLPGVPAILDAARVTELPRARIAVLDGIKSSPNQPVLRDGQAIRTLWGDLAWQLGKAEGYALVAEADASGTSPGKAVLETLLSRYAPCVILIDELVAYVRQFEEGKVLTGGSFDSNLSFVQALTEALKAVPTAVLLASLPESDKEAGSQRGVRALASLSHYFGRIQALWKPVGTEEAFEIVRRRLFTNINDKLAAEMVCRAFADYYAANSEEFPRETQESRYFERLMRAYPIHPEVFDRLYEDWSSLDNFQRTRGVLKLMAKVIHRLWKDNDKDPLIMPGSFPLEDAETRNDLIYYLPPGWDPVVERDVDGERAETTEIENRDTRLGSVQACRRTARAIFLGSAPCTVNQMVRGIELERVALGVAQPGQQVGIYKDALRRLADRLHYLNSGNNRFWFDTRPNLRREMEDRKRRFQDKEDVFPVIRDRIQKVLASGLFGGIHIFTASGDVPDDWQLRLVVLPPDAAFSRSGQSLAIDRAGEILKQRGEQPRFKQNRLIFLAADYDSVSRLKEQVRSTMAWHTIVSDIKEAKLNLDVFQSRQASKSLEDANDALRRMIRETYKWIIAPMQEARPGKGLSEIRWEHFQLNAGAQNLSQDIERVLKENELLITEWAPIHLAKMLKDWFWKDEVKHVHPLEVWQQTCKQLYLPRLKEDTVFQATLGAGAESRDFFGFAQGREEERYIGFTYGKRTSLIMDDSLLVIEPGAAAAYADALRVAEDAERARAAKTSTDTGSSSGSTGTEGNKVEERPGKEYKPGIAEPAKSAPRTSYYGGIDLDPILAKKQFADLVDEVIQQFTARSGVRVEISVEIRAESSAGFDDGLQRAVKENCNVLKFKVAEFE</sequence>